<evidence type="ECO:0000256" key="7">
    <source>
        <dbReference type="ARBA" id="ARBA00023125"/>
    </source>
</evidence>
<feature type="region of interest" description="Disordered" evidence="11">
    <location>
        <begin position="91"/>
        <end position="116"/>
    </location>
</feature>
<name>A0AAD9TJB1_9ROSI</name>
<accession>A0AAD9TJB1</accession>
<evidence type="ECO:0000256" key="3">
    <source>
        <dbReference type="ARBA" id="ARBA00022723"/>
    </source>
</evidence>
<dbReference type="PROSITE" id="PS50808">
    <property type="entry name" value="ZF_BED"/>
    <property type="match status" value="1"/>
</dbReference>
<reference evidence="13" key="1">
    <citation type="journal article" date="2023" name="Plant J.">
        <title>Genome sequences and population genomics provide insights into the demographic history, inbreeding, and mutation load of two 'living fossil' tree species of Dipteronia.</title>
        <authorList>
            <person name="Feng Y."/>
            <person name="Comes H.P."/>
            <person name="Chen J."/>
            <person name="Zhu S."/>
            <person name="Lu R."/>
            <person name="Zhang X."/>
            <person name="Li P."/>
            <person name="Qiu J."/>
            <person name="Olsen K.M."/>
            <person name="Qiu Y."/>
        </authorList>
    </citation>
    <scope>NUCLEOTIDE SEQUENCE</scope>
    <source>
        <strain evidence="13">KIB01</strain>
    </source>
</reference>
<dbReference type="Pfam" id="PF05699">
    <property type="entry name" value="Dimer_Tnp_hAT"/>
    <property type="match status" value="1"/>
</dbReference>
<dbReference type="InterPro" id="IPR036236">
    <property type="entry name" value="Znf_C2H2_sf"/>
</dbReference>
<organism evidence="13 14">
    <name type="scientific">Dipteronia dyeriana</name>
    <dbReference type="NCBI Taxonomy" id="168575"/>
    <lineage>
        <taxon>Eukaryota</taxon>
        <taxon>Viridiplantae</taxon>
        <taxon>Streptophyta</taxon>
        <taxon>Embryophyta</taxon>
        <taxon>Tracheophyta</taxon>
        <taxon>Spermatophyta</taxon>
        <taxon>Magnoliopsida</taxon>
        <taxon>eudicotyledons</taxon>
        <taxon>Gunneridae</taxon>
        <taxon>Pentapetalae</taxon>
        <taxon>rosids</taxon>
        <taxon>malvids</taxon>
        <taxon>Sapindales</taxon>
        <taxon>Sapindaceae</taxon>
        <taxon>Hippocastanoideae</taxon>
        <taxon>Acereae</taxon>
        <taxon>Dipteronia</taxon>
    </lineage>
</organism>
<dbReference type="InterPro" id="IPR003656">
    <property type="entry name" value="Znf_BED"/>
</dbReference>
<evidence type="ECO:0000256" key="10">
    <source>
        <dbReference type="PROSITE-ProRule" id="PRU00027"/>
    </source>
</evidence>
<dbReference type="InterPro" id="IPR008906">
    <property type="entry name" value="HATC_C_dom"/>
</dbReference>
<evidence type="ECO:0000256" key="9">
    <source>
        <dbReference type="ARBA" id="ARBA00023242"/>
    </source>
</evidence>
<evidence type="ECO:0000256" key="8">
    <source>
        <dbReference type="ARBA" id="ARBA00023163"/>
    </source>
</evidence>
<keyword evidence="3" id="KW-0479">Metal-binding</keyword>
<comment type="subunit">
    <text evidence="2">Homodimer.</text>
</comment>
<dbReference type="Pfam" id="PF02892">
    <property type="entry name" value="zf-BED"/>
    <property type="match status" value="1"/>
</dbReference>
<dbReference type="GO" id="GO:0005634">
    <property type="term" value="C:nucleus"/>
    <property type="evidence" value="ECO:0007669"/>
    <property type="project" value="UniProtKB-SubCell"/>
</dbReference>
<sequence>MEQFVHKVEIDSDIFDRTMVCDSPILPIYTEREYESSTNHSKSRSKVWDVFQKISAERDEDSKAICRYCKKVYSAKPANGTSHLRRHLESCLKPDNHDRKRDNHELQHDNHERKRDNHELQHDYHCVKQYKVSHDSLTDVNLSSRNYKNDLNEISSAIALMIVTDKQAFRMVEDMGFKSVLAVACPEFEMMSKGTIKRDIISIYMKEREKVRELLTSCPGRICLTSATWKSISDDLYNCVTVHFIDHEWRLQKRILWFNLVPPPYDSLYVADEIALCMVQWNIEHKFFSIALDNLTTNDQVASMLRSHLDAKLNLSCSGAFFSVGCCSQVLNSIVQAGFGLITDIIGKLRLGVKYVKQSPQRKKNFYNIGRNLNVDMKKKLCVDSPTRWNTVYHMLEIAVHYKSAFLYMGEWDKNFKYNLSEEEWQKVNILCKFLKVFYEVTCMFFGTRYPTSNLYFKGVWKIHNRLLDMVKGPENFMTGLLVEMQVKFSKYWSENNLILSCAAILDPRYKVKFIEYCYTKLYGFDAQQHVGKIVRTLFSLFDEYMKSSACSSRITGISVNVSNDKEDNDEFEDYKTFRGSIFRAEEDKSELDRYLEEPSYDLNSEIDVLEYWRSCSIKYPKLSRMARDILTIPVSTVDPESAFSMGSRVISPCRSSLKPKTIRAMFCLQDWVQTSDKTWNSGYLENEMEDDNSSSSDDADDY</sequence>
<dbReference type="GO" id="GO:0009791">
    <property type="term" value="P:post-embryonic development"/>
    <property type="evidence" value="ECO:0007669"/>
    <property type="project" value="UniProtKB-ARBA"/>
</dbReference>
<evidence type="ECO:0000256" key="6">
    <source>
        <dbReference type="ARBA" id="ARBA00023015"/>
    </source>
</evidence>
<feature type="domain" description="BED-type" evidence="12">
    <location>
        <begin position="42"/>
        <end position="104"/>
    </location>
</feature>
<dbReference type="InterPro" id="IPR025525">
    <property type="entry name" value="hAT-like_transposase_RNase-H"/>
</dbReference>
<keyword evidence="4 10" id="KW-0863">Zinc-finger</keyword>
<dbReference type="GO" id="GO:0003677">
    <property type="term" value="F:DNA binding"/>
    <property type="evidence" value="ECO:0007669"/>
    <property type="project" value="UniProtKB-KW"/>
</dbReference>
<keyword evidence="14" id="KW-1185">Reference proteome</keyword>
<comment type="subcellular location">
    <subcellularLocation>
        <location evidence="1">Nucleus</location>
    </subcellularLocation>
</comment>
<evidence type="ECO:0000256" key="11">
    <source>
        <dbReference type="SAM" id="MobiDB-lite"/>
    </source>
</evidence>
<dbReference type="InterPro" id="IPR012337">
    <property type="entry name" value="RNaseH-like_sf"/>
</dbReference>
<dbReference type="SUPFAM" id="SSF53098">
    <property type="entry name" value="Ribonuclease H-like"/>
    <property type="match status" value="1"/>
</dbReference>
<evidence type="ECO:0000259" key="12">
    <source>
        <dbReference type="PROSITE" id="PS50808"/>
    </source>
</evidence>
<dbReference type="GO" id="GO:0008270">
    <property type="term" value="F:zinc ion binding"/>
    <property type="evidence" value="ECO:0007669"/>
    <property type="project" value="UniProtKB-KW"/>
</dbReference>
<keyword evidence="9" id="KW-0539">Nucleus</keyword>
<dbReference type="AlphaFoldDB" id="A0AAD9TJB1"/>
<keyword evidence="8" id="KW-0804">Transcription</keyword>
<dbReference type="SUPFAM" id="SSF57667">
    <property type="entry name" value="beta-beta-alpha zinc fingers"/>
    <property type="match status" value="1"/>
</dbReference>
<dbReference type="Pfam" id="PF14372">
    <property type="entry name" value="hAT-like_RNase-H"/>
    <property type="match status" value="1"/>
</dbReference>
<dbReference type="SMART" id="SM00614">
    <property type="entry name" value="ZnF_BED"/>
    <property type="match status" value="1"/>
</dbReference>
<evidence type="ECO:0000256" key="1">
    <source>
        <dbReference type="ARBA" id="ARBA00004123"/>
    </source>
</evidence>
<dbReference type="GO" id="GO:0046983">
    <property type="term" value="F:protein dimerization activity"/>
    <property type="evidence" value="ECO:0007669"/>
    <property type="project" value="InterPro"/>
</dbReference>
<evidence type="ECO:0000256" key="2">
    <source>
        <dbReference type="ARBA" id="ARBA00011738"/>
    </source>
</evidence>
<gene>
    <name evidence="13" type="ORF">Ddye_031956</name>
</gene>
<evidence type="ECO:0000313" key="13">
    <source>
        <dbReference type="EMBL" id="KAK2637164.1"/>
    </source>
</evidence>
<evidence type="ECO:0000256" key="4">
    <source>
        <dbReference type="ARBA" id="ARBA00022771"/>
    </source>
</evidence>
<dbReference type="PANTHER" id="PTHR46481:SF10">
    <property type="entry name" value="ZINC FINGER BED DOMAIN-CONTAINING PROTEIN 39"/>
    <property type="match status" value="1"/>
</dbReference>
<comment type="caution">
    <text evidence="13">The sequence shown here is derived from an EMBL/GenBank/DDBJ whole genome shotgun (WGS) entry which is preliminary data.</text>
</comment>
<dbReference type="Proteomes" id="UP001280121">
    <property type="component" value="Unassembled WGS sequence"/>
</dbReference>
<keyword evidence="6" id="KW-0805">Transcription regulation</keyword>
<evidence type="ECO:0000313" key="14">
    <source>
        <dbReference type="Proteomes" id="UP001280121"/>
    </source>
</evidence>
<dbReference type="InterPro" id="IPR052035">
    <property type="entry name" value="ZnF_BED_domain_contain"/>
</dbReference>
<keyword evidence="5" id="KW-0862">Zinc</keyword>
<dbReference type="EMBL" id="JANJYI010000009">
    <property type="protein sequence ID" value="KAK2637164.1"/>
    <property type="molecule type" value="Genomic_DNA"/>
</dbReference>
<keyword evidence="7" id="KW-0238">DNA-binding</keyword>
<evidence type="ECO:0000256" key="5">
    <source>
        <dbReference type="ARBA" id="ARBA00022833"/>
    </source>
</evidence>
<dbReference type="PANTHER" id="PTHR46481">
    <property type="entry name" value="ZINC FINGER BED DOMAIN-CONTAINING PROTEIN 4"/>
    <property type="match status" value="1"/>
</dbReference>
<protein>
    <recommendedName>
        <fullName evidence="12">BED-type domain-containing protein</fullName>
    </recommendedName>
</protein>
<proteinExistence type="predicted"/>